<evidence type="ECO:0000313" key="1">
    <source>
        <dbReference type="EMBL" id="SHI91007.1"/>
    </source>
</evidence>
<evidence type="ECO:0000313" key="2">
    <source>
        <dbReference type="Proteomes" id="UP000184310"/>
    </source>
</evidence>
<dbReference type="OrthoDB" id="9960466at2"/>
<organism evidence="1 2">
    <name type="scientific">Clostridium cavendishii DSM 21758</name>
    <dbReference type="NCBI Taxonomy" id="1121302"/>
    <lineage>
        <taxon>Bacteria</taxon>
        <taxon>Bacillati</taxon>
        <taxon>Bacillota</taxon>
        <taxon>Clostridia</taxon>
        <taxon>Eubacteriales</taxon>
        <taxon>Clostridiaceae</taxon>
        <taxon>Clostridium</taxon>
    </lineage>
</organism>
<gene>
    <name evidence="1" type="ORF">SAMN02745163_00998</name>
</gene>
<protein>
    <submittedName>
        <fullName evidence="1">Uncharacterized protein</fullName>
    </submittedName>
</protein>
<dbReference type="AlphaFoldDB" id="A0A1M6EZZ4"/>
<sequence>MKKQKKNLEENKTITHEVVQGEYGKFVSEVQDFKKPENYDDAFSKYYPKGPENLF</sequence>
<accession>A0A1M6EZZ4</accession>
<proteinExistence type="predicted"/>
<keyword evidence="2" id="KW-1185">Reference proteome</keyword>
<dbReference type="EMBL" id="FQZB01000005">
    <property type="protein sequence ID" value="SHI91007.1"/>
    <property type="molecule type" value="Genomic_DNA"/>
</dbReference>
<dbReference type="RefSeq" id="WP_159433206.1">
    <property type="nucleotide sequence ID" value="NZ_FQZB01000005.1"/>
</dbReference>
<reference evidence="1 2" key="1">
    <citation type="submission" date="2016-11" db="EMBL/GenBank/DDBJ databases">
        <authorList>
            <person name="Jaros S."/>
            <person name="Januszkiewicz K."/>
            <person name="Wedrychowicz H."/>
        </authorList>
    </citation>
    <scope>NUCLEOTIDE SEQUENCE [LARGE SCALE GENOMIC DNA]</scope>
    <source>
        <strain evidence="1 2">DSM 21758</strain>
    </source>
</reference>
<dbReference type="Proteomes" id="UP000184310">
    <property type="component" value="Unassembled WGS sequence"/>
</dbReference>
<name>A0A1M6EZZ4_9CLOT</name>